<dbReference type="PANTHER" id="PTHR30069">
    <property type="entry name" value="TONB-DEPENDENT OUTER MEMBRANE RECEPTOR"/>
    <property type="match status" value="1"/>
</dbReference>
<accession>A0AAW8G9L8</accession>
<dbReference type="AlphaFoldDB" id="A0AAW8G9L8"/>
<feature type="chain" id="PRO_5043510633" evidence="9">
    <location>
        <begin position="31"/>
        <end position="1024"/>
    </location>
</feature>
<keyword evidence="6 8" id="KW-0472">Membrane</keyword>
<dbReference type="SUPFAM" id="SSF56935">
    <property type="entry name" value="Porins"/>
    <property type="match status" value="1"/>
</dbReference>
<dbReference type="InterPro" id="IPR039426">
    <property type="entry name" value="TonB-dep_rcpt-like"/>
</dbReference>
<keyword evidence="4" id="KW-0812">Transmembrane</keyword>
<feature type="signal peptide" evidence="9">
    <location>
        <begin position="1"/>
        <end position="30"/>
    </location>
</feature>
<dbReference type="GO" id="GO:0015344">
    <property type="term" value="F:siderophore uptake transmembrane transporter activity"/>
    <property type="evidence" value="ECO:0007669"/>
    <property type="project" value="TreeGrafter"/>
</dbReference>
<dbReference type="EMBL" id="JAUTBB010000001">
    <property type="protein sequence ID" value="MDQ1118597.1"/>
    <property type="molecule type" value="Genomic_DNA"/>
</dbReference>
<proteinExistence type="inferred from homology"/>
<dbReference type="GO" id="GO:0030246">
    <property type="term" value="F:carbohydrate binding"/>
    <property type="evidence" value="ECO:0007669"/>
    <property type="project" value="InterPro"/>
</dbReference>
<reference evidence="12" key="1">
    <citation type="submission" date="2023-07" db="EMBL/GenBank/DDBJ databases">
        <title>Functional and genomic diversity of the sorghum phyllosphere microbiome.</title>
        <authorList>
            <person name="Shade A."/>
        </authorList>
    </citation>
    <scope>NUCLEOTIDE SEQUENCE</scope>
    <source>
        <strain evidence="12">SORGH_AS_0908</strain>
    </source>
</reference>
<organism evidence="12 13">
    <name type="scientific">Pseudoxanthomonas winnipegensis</name>
    <dbReference type="NCBI Taxonomy" id="2480810"/>
    <lineage>
        <taxon>Bacteria</taxon>
        <taxon>Pseudomonadati</taxon>
        <taxon>Pseudomonadota</taxon>
        <taxon>Gammaproteobacteria</taxon>
        <taxon>Lysobacterales</taxon>
        <taxon>Lysobacteraceae</taxon>
        <taxon>Pseudoxanthomonas</taxon>
    </lineage>
</organism>
<sequence length="1024" mass="110816">MMSKPVSRRLLQHSALSIALGLCFSQGVLAQSTTANVYGSVPAESGLTIQAQSDSGLTRTVTADASGRYNIGSLPVGTYTITLRRGDTVVDQRKGVVLRVNSGTDVSFGGGEAAGSTANATDLGTVTVTAANAPKIDVTSVDSRTVITSADLERLPLGRSAEAIALLAPGAVSGSGYFGSGNTVSFGGAGVSENAYYINGFLTSNPLSNIGGIGLPYGAIDQQEVYLGGYSARYGRSDGGVINQVGKRGTNDWHFGGQVLWSPKGLYASPKSTFYPDIDLPTQAGTGNTYRLAPGIEPGSIFRSRRDDGQWSTTYSAYVGGPLVQDRLFIFLAGEQEKTEGVSTNSIEATTQARNHYKYSNPKVYGKLDWNINDSNTLEYTHIRNNDRQGGVYYAYDYDTMSGGGPTGQYPDTFKVNTRFDIFKYTGYLTDDLTLSATYGKSKRSNQQYNTGNRDDLAYITGATFQDPAITGGRRITNSNVSDAIVDGTDKTRGLRVDLEYRLGDHTLTAGVDDMYFDAINEGQDVSGLGYRWAYNVGDPDEAINAALGVGAPGGDGYFVSKRIFVTATNMSVKQKAYFLEDRWQVNDNWLLSLGIRNDKFSNYNSAGEAYVESGNQWAPRLGASWDVFGDSSLKVYANLGRYYLALPNSVAIRGASASTFTNEYFTYTGIDADGNPTGLTALGPGPVSSNGEYGEAPDAKAFAASNLKSQYQDEAILGVDKAWGDNWVTGAKVTYRKLQSAIDDICDSARIADKLEAQGVDPDSVIIPGCVIFNPGQTNSFSLENVDGGRTDVTMSKKDWGFNKEAKREYLAVNLFVEHPFDGKWQGRVDYTWSRNFGNTEGQLKSDIGQTDVSKTQDWDAAAIMAYAGGYLANDRRHQLKFFGAYQIAPEWVVSSTLRVQSGTPKSCLGYFSVNGIDEGSTEGDPIGYRSSYHTCAGEASPPGKAGRTPWTKKLDLGVSYRPEFAEKKLALNLQVFNALNEQKPLQTDATFENGPYTISNTYDMPLYYELPRYVQLSASYDF</sequence>
<evidence type="ECO:0000256" key="2">
    <source>
        <dbReference type="ARBA" id="ARBA00022448"/>
    </source>
</evidence>
<keyword evidence="12" id="KW-0675">Receptor</keyword>
<dbReference type="SUPFAM" id="SSF49452">
    <property type="entry name" value="Starch-binding domain-like"/>
    <property type="match status" value="1"/>
</dbReference>
<dbReference type="InterPro" id="IPR013784">
    <property type="entry name" value="Carb-bd-like_fold"/>
</dbReference>
<evidence type="ECO:0000256" key="9">
    <source>
        <dbReference type="SAM" id="SignalP"/>
    </source>
</evidence>
<dbReference type="InterPro" id="IPR012910">
    <property type="entry name" value="Plug_dom"/>
</dbReference>
<name>A0AAW8G9L8_9GAMM</name>
<evidence type="ECO:0000313" key="13">
    <source>
        <dbReference type="Proteomes" id="UP001234354"/>
    </source>
</evidence>
<feature type="domain" description="TonB-dependent receptor-like beta-barrel" evidence="10">
    <location>
        <begin position="368"/>
        <end position="979"/>
    </location>
</feature>
<dbReference type="Gene3D" id="2.170.130.10">
    <property type="entry name" value="TonB-dependent receptor, plug domain"/>
    <property type="match status" value="1"/>
</dbReference>
<keyword evidence="2" id="KW-0813">Transport</keyword>
<dbReference type="PANTHER" id="PTHR30069:SF46">
    <property type="entry name" value="OAR PROTEIN"/>
    <property type="match status" value="1"/>
</dbReference>
<dbReference type="InterPro" id="IPR037066">
    <property type="entry name" value="Plug_dom_sf"/>
</dbReference>
<protein>
    <submittedName>
        <fullName evidence="12">Outer membrane receptor protein involved in Fe transport</fullName>
    </submittedName>
</protein>
<comment type="caution">
    <text evidence="12">The sequence shown here is derived from an EMBL/GenBank/DDBJ whole genome shotgun (WGS) entry which is preliminary data.</text>
</comment>
<evidence type="ECO:0000256" key="8">
    <source>
        <dbReference type="RuleBase" id="RU003357"/>
    </source>
</evidence>
<comment type="subcellular location">
    <subcellularLocation>
        <location evidence="1">Cell outer membrane</location>
        <topology evidence="1">Multi-pass membrane protein</topology>
    </subcellularLocation>
</comment>
<evidence type="ECO:0000259" key="10">
    <source>
        <dbReference type="Pfam" id="PF00593"/>
    </source>
</evidence>
<evidence type="ECO:0000313" key="12">
    <source>
        <dbReference type="EMBL" id="MDQ1118597.1"/>
    </source>
</evidence>
<evidence type="ECO:0000256" key="5">
    <source>
        <dbReference type="ARBA" id="ARBA00023077"/>
    </source>
</evidence>
<dbReference type="Pfam" id="PF07715">
    <property type="entry name" value="Plug"/>
    <property type="match status" value="1"/>
</dbReference>
<evidence type="ECO:0000256" key="6">
    <source>
        <dbReference type="ARBA" id="ARBA00023136"/>
    </source>
</evidence>
<keyword evidence="3" id="KW-1134">Transmembrane beta strand</keyword>
<dbReference type="Pfam" id="PF00593">
    <property type="entry name" value="TonB_dep_Rec_b-barrel"/>
    <property type="match status" value="1"/>
</dbReference>
<keyword evidence="5 8" id="KW-0798">TonB box</keyword>
<evidence type="ECO:0000256" key="4">
    <source>
        <dbReference type="ARBA" id="ARBA00022692"/>
    </source>
</evidence>
<dbReference type="Gene3D" id="2.40.170.20">
    <property type="entry name" value="TonB-dependent receptor, beta-barrel domain"/>
    <property type="match status" value="1"/>
</dbReference>
<dbReference type="GO" id="GO:0044718">
    <property type="term" value="P:siderophore transmembrane transport"/>
    <property type="evidence" value="ECO:0007669"/>
    <property type="project" value="TreeGrafter"/>
</dbReference>
<evidence type="ECO:0000256" key="7">
    <source>
        <dbReference type="ARBA" id="ARBA00023237"/>
    </source>
</evidence>
<comment type="similarity">
    <text evidence="8">Belongs to the TonB-dependent receptor family.</text>
</comment>
<feature type="domain" description="TonB-dependent receptor plug" evidence="11">
    <location>
        <begin position="142"/>
        <end position="240"/>
    </location>
</feature>
<dbReference type="InterPro" id="IPR036942">
    <property type="entry name" value="Beta-barrel_TonB_sf"/>
</dbReference>
<dbReference type="GO" id="GO:0009279">
    <property type="term" value="C:cell outer membrane"/>
    <property type="evidence" value="ECO:0007669"/>
    <property type="project" value="UniProtKB-SubCell"/>
</dbReference>
<evidence type="ECO:0000256" key="1">
    <source>
        <dbReference type="ARBA" id="ARBA00004571"/>
    </source>
</evidence>
<keyword evidence="9" id="KW-0732">Signal</keyword>
<evidence type="ECO:0000259" key="11">
    <source>
        <dbReference type="Pfam" id="PF07715"/>
    </source>
</evidence>
<gene>
    <name evidence="12" type="ORF">QE383_000905</name>
</gene>
<dbReference type="Proteomes" id="UP001234354">
    <property type="component" value="Unassembled WGS sequence"/>
</dbReference>
<keyword evidence="7" id="KW-0998">Cell outer membrane</keyword>
<evidence type="ECO:0000256" key="3">
    <source>
        <dbReference type="ARBA" id="ARBA00022452"/>
    </source>
</evidence>
<dbReference type="InterPro" id="IPR000531">
    <property type="entry name" value="Beta-barrel_TonB"/>
</dbReference>